<reference evidence="1" key="1">
    <citation type="submission" date="2022-02" db="EMBL/GenBank/DDBJ databases">
        <title>Coral-associated bacteria.</title>
        <authorList>
            <person name="Tang K."/>
            <person name="Wang X."/>
        </authorList>
    </citation>
    <scope>NUCLEOTIDE SEQUENCE</scope>
    <source>
        <strain evidence="1">SCSIO 43006</strain>
    </source>
</reference>
<dbReference type="Pfam" id="PF19795">
    <property type="entry name" value="DUF6279"/>
    <property type="match status" value="1"/>
</dbReference>
<dbReference type="EMBL" id="CP092418">
    <property type="protein sequence ID" value="USD20655.1"/>
    <property type="molecule type" value="Genomic_DNA"/>
</dbReference>
<keyword evidence="2" id="KW-1185">Reference proteome</keyword>
<name>A0ABY4VCQ8_9GAMM</name>
<protein>
    <submittedName>
        <fullName evidence="1">DUF6279 family lipoprotein</fullName>
    </submittedName>
</protein>
<keyword evidence="1" id="KW-0449">Lipoprotein</keyword>
<dbReference type="RefSeq" id="WP_252083063.1">
    <property type="nucleotide sequence ID" value="NZ_CP092418.1"/>
</dbReference>
<sequence>MTKAGGTPIHHFWRVITLLILLQFINSCSSIQFAYNNVDYWIRWKAQKYVELDRTQKGELQGALNSFFRWHRQTQLPRYADFLNNLAKRVDEGALEKPNLQPIDKQVHQFLAAASENAYNLILPLAAQLSEQQINELQGNMWRKEQKRLEKWQRSPEKVQHKRDKIIRRESIRWLGALTEEQKKMITAWVSKMEYNPLQRIEQRRLWQSKTFELLRNKPEGYLEKIRSLLLNPEQLWSQEYRQNQEQRQQQAQELAKKILTSTSLEQRRHLSKTLSEYAQDFHSLANQ</sequence>
<evidence type="ECO:0000313" key="1">
    <source>
        <dbReference type="EMBL" id="USD20655.1"/>
    </source>
</evidence>
<dbReference type="InterPro" id="IPR016875">
    <property type="entry name" value="UCP028200"/>
</dbReference>
<proteinExistence type="predicted"/>
<organism evidence="1 2">
    <name type="scientific">Microbulbifer variabilis</name>
    <dbReference type="NCBI Taxonomy" id="266805"/>
    <lineage>
        <taxon>Bacteria</taxon>
        <taxon>Pseudomonadati</taxon>
        <taxon>Pseudomonadota</taxon>
        <taxon>Gammaproteobacteria</taxon>
        <taxon>Cellvibrionales</taxon>
        <taxon>Microbulbiferaceae</taxon>
        <taxon>Microbulbifer</taxon>
    </lineage>
</organism>
<gene>
    <name evidence="1" type="ORF">MJO52_16480</name>
</gene>
<dbReference type="PIRSF" id="PIRSF028200">
    <property type="entry name" value="UCP028200"/>
    <property type="match status" value="1"/>
</dbReference>
<accession>A0ABY4VCQ8</accession>
<evidence type="ECO:0000313" key="2">
    <source>
        <dbReference type="Proteomes" id="UP001055658"/>
    </source>
</evidence>
<dbReference type="Proteomes" id="UP001055658">
    <property type="component" value="Chromosome"/>
</dbReference>